<accession>A0A850DQI9</accession>
<feature type="transmembrane region" description="Helical" evidence="2">
    <location>
        <begin position="353"/>
        <end position="375"/>
    </location>
</feature>
<feature type="transmembrane region" description="Helical" evidence="2">
    <location>
        <begin position="134"/>
        <end position="153"/>
    </location>
</feature>
<proteinExistence type="predicted"/>
<keyword evidence="2" id="KW-0472">Membrane</keyword>
<organism evidence="3 4">
    <name type="scientific">Curtobacterium citreum</name>
    <dbReference type="NCBI Taxonomy" id="2036"/>
    <lineage>
        <taxon>Bacteria</taxon>
        <taxon>Bacillati</taxon>
        <taxon>Actinomycetota</taxon>
        <taxon>Actinomycetes</taxon>
        <taxon>Micrococcales</taxon>
        <taxon>Microbacteriaceae</taxon>
        <taxon>Curtobacterium</taxon>
    </lineage>
</organism>
<feature type="region of interest" description="Disordered" evidence="1">
    <location>
        <begin position="557"/>
        <end position="730"/>
    </location>
</feature>
<evidence type="ECO:0000313" key="3">
    <source>
        <dbReference type="EMBL" id="NUU26869.1"/>
    </source>
</evidence>
<feature type="compositionally biased region" description="Pro residues" evidence="1">
    <location>
        <begin position="668"/>
        <end position="679"/>
    </location>
</feature>
<keyword evidence="2" id="KW-1133">Transmembrane helix</keyword>
<evidence type="ECO:0000256" key="1">
    <source>
        <dbReference type="SAM" id="MobiDB-lite"/>
    </source>
</evidence>
<dbReference type="AlphaFoldDB" id="A0A850DQI9"/>
<feature type="compositionally biased region" description="Low complexity" evidence="1">
    <location>
        <begin position="680"/>
        <end position="712"/>
    </location>
</feature>
<keyword evidence="2" id="KW-0812">Transmembrane</keyword>
<reference evidence="3 4" key="1">
    <citation type="submission" date="2020-05" db="EMBL/GenBank/DDBJ databases">
        <title>Genome Sequencing of Type Strains.</title>
        <authorList>
            <person name="Lemaire J.F."/>
            <person name="Inderbitzin P."/>
            <person name="Gregorio O.A."/>
            <person name="Collins S.B."/>
            <person name="Wespe N."/>
            <person name="Knight-Connoni V."/>
        </authorList>
    </citation>
    <scope>NUCLEOTIDE SEQUENCE [LARGE SCALE GENOMIC DNA]</scope>
    <source>
        <strain evidence="3 4">DSM 20512</strain>
    </source>
</reference>
<feature type="compositionally biased region" description="Low complexity" evidence="1">
    <location>
        <begin position="561"/>
        <end position="576"/>
    </location>
</feature>
<dbReference type="EMBL" id="JABMCG010000062">
    <property type="protein sequence ID" value="NUU26869.1"/>
    <property type="molecule type" value="Genomic_DNA"/>
</dbReference>
<feature type="transmembrane region" description="Helical" evidence="2">
    <location>
        <begin position="207"/>
        <end position="227"/>
    </location>
</feature>
<evidence type="ECO:0008006" key="5">
    <source>
        <dbReference type="Google" id="ProtNLM"/>
    </source>
</evidence>
<feature type="transmembrane region" description="Helical" evidence="2">
    <location>
        <begin position="450"/>
        <end position="469"/>
    </location>
</feature>
<name>A0A850DQI9_9MICO</name>
<sequence length="730" mass="77933">MRRPQRLTGTLPAPIRTGWKRFVPSKRRVQVFLATFIAVWLLGSGAAMAVDMNAGTTPATVRVSADAACLKDSSCKPTKTVQPGELIPIRDMSKGGNKTLFESYDLTHWQIGYDQENAVRDAGNRLMLDLVNTLVFVLVLVVYMTIGLAWWLFGATNVPGLSDASADLIGGASGAMLTWVFPTAVAVGAIVAYIQGRQAKGSWFGQIAWMVFAGVFAVGLTTSPGVFTNGIEQVRETGSNVVLDTSNQALDGDAQYPLKWDKVDYSVNTSKDAMLRKTGDAIWRDFVATPWCLAQFGSINACQKYGPAMLKADPTNDARSDVIKHTVYKTEGNGSESQGKDTETGQWTKGSTWWLQLVIVLIALVAAIVFCALMLVLGFSALSAVIMTTLLLIAGVFFAALWIIPGPTRQWGVAWAEALVGSIMVTFLALITFSVVIVATAAIFIASASAGWFVSLGTIIVMLLTAFAFRSRLLQIVGTQGSGIGRTFLAGAAITGMATRALGRFRGAGAAASTGRAAARGGQQGNVLQRGLGRARTTANRANQAMQKGAAWRMRGLQQRAAASTAGAGEAAESATGVVPNPGSSRRPVRFESSNDGNRVLRRSRQAGPTYSPADRGTSRRVLASRSYTSRTGKQPYAATRTPRTPGVRTASSMQRQREAFQFRTPSRPQPAQPQPAPRPGASRAVPQQQPTARPQRANVSAGAAPRRAPAPVTRKPIAGRPRRTDDGKR</sequence>
<gene>
    <name evidence="3" type="ORF">HP467_01905</name>
</gene>
<feature type="transmembrane region" description="Helical" evidence="2">
    <location>
        <begin position="174"/>
        <end position="195"/>
    </location>
</feature>
<evidence type="ECO:0000256" key="2">
    <source>
        <dbReference type="SAM" id="Phobius"/>
    </source>
</evidence>
<feature type="transmembrane region" description="Helical" evidence="2">
    <location>
        <begin position="381"/>
        <end position="404"/>
    </location>
</feature>
<evidence type="ECO:0000313" key="4">
    <source>
        <dbReference type="Proteomes" id="UP000539146"/>
    </source>
</evidence>
<dbReference type="RefSeq" id="WP_175325035.1">
    <property type="nucleotide sequence ID" value="NZ_JABMCG010000062.1"/>
</dbReference>
<comment type="caution">
    <text evidence="3">The sequence shown here is derived from an EMBL/GenBank/DDBJ whole genome shotgun (WGS) entry which is preliminary data.</text>
</comment>
<feature type="transmembrane region" description="Helical" evidence="2">
    <location>
        <begin position="416"/>
        <end position="444"/>
    </location>
</feature>
<protein>
    <recommendedName>
        <fullName evidence="5">TrbL/VirB6 plasmid conjugal transfer protein</fullName>
    </recommendedName>
</protein>
<dbReference type="Proteomes" id="UP000539146">
    <property type="component" value="Unassembled WGS sequence"/>
</dbReference>